<dbReference type="Proteomes" id="UP000471501">
    <property type="component" value="Unassembled WGS sequence"/>
</dbReference>
<dbReference type="RefSeq" id="WP_160376677.1">
    <property type="nucleotide sequence ID" value="NZ_WSTB01000019.1"/>
</dbReference>
<gene>
    <name evidence="2" type="ORF">GON26_20705</name>
</gene>
<keyword evidence="1" id="KW-0732">Signal</keyword>
<keyword evidence="3" id="KW-1185">Reference proteome</keyword>
<dbReference type="AlphaFoldDB" id="A0A6I4NRE2"/>
<feature type="chain" id="PRO_5026005282" description="Lipocalin-like domain-containing protein" evidence="1">
    <location>
        <begin position="26"/>
        <end position="135"/>
    </location>
</feature>
<proteinExistence type="predicted"/>
<evidence type="ECO:0008006" key="4">
    <source>
        <dbReference type="Google" id="ProtNLM"/>
    </source>
</evidence>
<comment type="caution">
    <text evidence="2">The sequence shown here is derived from an EMBL/GenBank/DDBJ whole genome shotgun (WGS) entry which is preliminary data.</text>
</comment>
<protein>
    <recommendedName>
        <fullName evidence="4">Lipocalin-like domain-containing protein</fullName>
    </recommendedName>
</protein>
<accession>A0A6I4NRE2</accession>
<sequence length="135" mass="15224">MKKSFFFRLLISGLFLASCSSESNATHFDSKDLTGSWNLESSSGGIAGKTETPKTTGITKKIVFTKEKRMITYVNNIEVSNYKYVTKTGKSIYDNEEHLLIYKENSLLLVVLELNSNKLELGDNNYDGFVAIYKK</sequence>
<evidence type="ECO:0000313" key="3">
    <source>
        <dbReference type="Proteomes" id="UP000471501"/>
    </source>
</evidence>
<dbReference type="EMBL" id="WSTB01000019">
    <property type="protein sequence ID" value="MWB96790.1"/>
    <property type="molecule type" value="Genomic_DNA"/>
</dbReference>
<dbReference type="PROSITE" id="PS51257">
    <property type="entry name" value="PROKAR_LIPOPROTEIN"/>
    <property type="match status" value="1"/>
</dbReference>
<name>A0A6I4NRE2_9FLAO</name>
<feature type="signal peptide" evidence="1">
    <location>
        <begin position="1"/>
        <end position="25"/>
    </location>
</feature>
<reference evidence="2 3" key="1">
    <citation type="submission" date="2019-12" db="EMBL/GenBank/DDBJ databases">
        <authorList>
            <person name="Kim Y.S."/>
        </authorList>
    </citation>
    <scope>NUCLEOTIDE SEQUENCE [LARGE SCALE GENOMIC DNA]</scope>
    <source>
        <strain evidence="2 3">GA093</strain>
    </source>
</reference>
<organism evidence="2 3">
    <name type="scientific">Flavobacterium hydrocarbonoxydans</name>
    <dbReference type="NCBI Taxonomy" id="2683249"/>
    <lineage>
        <taxon>Bacteria</taxon>
        <taxon>Pseudomonadati</taxon>
        <taxon>Bacteroidota</taxon>
        <taxon>Flavobacteriia</taxon>
        <taxon>Flavobacteriales</taxon>
        <taxon>Flavobacteriaceae</taxon>
        <taxon>Flavobacterium</taxon>
    </lineage>
</organism>
<evidence type="ECO:0000256" key="1">
    <source>
        <dbReference type="SAM" id="SignalP"/>
    </source>
</evidence>
<evidence type="ECO:0000313" key="2">
    <source>
        <dbReference type="EMBL" id="MWB96790.1"/>
    </source>
</evidence>